<dbReference type="NCBIfam" id="TIGR03562">
    <property type="entry name" value="osmo_induc_OsmC"/>
    <property type="match status" value="1"/>
</dbReference>
<accession>A0A5S9NKD5</accession>
<dbReference type="Proteomes" id="UP000433050">
    <property type="component" value="Unassembled WGS sequence"/>
</dbReference>
<dbReference type="InterPro" id="IPR019904">
    <property type="entry name" value="Peroxiredoxin_OsmC"/>
</dbReference>
<dbReference type="AlphaFoldDB" id="A0A5S9NKD5"/>
<sequence length="139" mass="14707">MDRFGSAHWNGDIGHGHGTVSTQSGAVDQLRYAFLTRFGEQPGTNPEELIGAAHAACFAMALSNALTAAGFIPDSLDTKSIVTIEKDGPSFSIKGIHLSVSAAVPGIDRQSFLKIAEEARVGCPVSRVFKAPITFEVTF</sequence>
<evidence type="ECO:0000313" key="1">
    <source>
        <dbReference type="EMBL" id="CAA0090335.1"/>
    </source>
</evidence>
<dbReference type="EC" id="1.11.1.15" evidence="1"/>
<dbReference type="EMBL" id="CACSAS010000001">
    <property type="protein sequence ID" value="CAA0090335.1"/>
    <property type="molecule type" value="Genomic_DNA"/>
</dbReference>
<dbReference type="Gene3D" id="3.30.300.20">
    <property type="match status" value="1"/>
</dbReference>
<dbReference type="GO" id="GO:0004601">
    <property type="term" value="F:peroxidase activity"/>
    <property type="evidence" value="ECO:0007669"/>
    <property type="project" value="UniProtKB-KW"/>
</dbReference>
<keyword evidence="2" id="KW-1185">Reference proteome</keyword>
<keyword evidence="1" id="KW-0560">Oxidoreductase</keyword>
<dbReference type="RefSeq" id="WP_159598210.1">
    <property type="nucleotide sequence ID" value="NZ_CACSAS010000001.1"/>
</dbReference>
<keyword evidence="1" id="KW-0575">Peroxidase</keyword>
<reference evidence="1 2" key="1">
    <citation type="submission" date="2019-12" db="EMBL/GenBank/DDBJ databases">
        <authorList>
            <person name="Reyes-Prieto M."/>
        </authorList>
    </citation>
    <scope>NUCLEOTIDE SEQUENCE [LARGE SCALE GENOMIC DNA]</scope>
    <source>
        <strain evidence="1">HF14-78462</strain>
    </source>
</reference>
<dbReference type="SUPFAM" id="SSF82784">
    <property type="entry name" value="OsmC-like"/>
    <property type="match status" value="1"/>
</dbReference>
<protein>
    <submittedName>
        <fullName evidence="1">Peroxiredoxin OsmC</fullName>
        <ecNumber evidence="1">1.11.1.15</ecNumber>
    </submittedName>
</protein>
<dbReference type="Pfam" id="PF02566">
    <property type="entry name" value="OsmC"/>
    <property type="match status" value="1"/>
</dbReference>
<evidence type="ECO:0000313" key="2">
    <source>
        <dbReference type="Proteomes" id="UP000433050"/>
    </source>
</evidence>
<dbReference type="InterPro" id="IPR036102">
    <property type="entry name" value="OsmC/Ohrsf"/>
</dbReference>
<name>A0A5S9NKD5_9HYPH</name>
<gene>
    <name evidence="1" type="primary">osmC</name>
    <name evidence="1" type="ORF">STARVERO_01150</name>
</gene>
<proteinExistence type="predicted"/>
<dbReference type="PANTHER" id="PTHR42830:SF1">
    <property type="entry name" value="OSMOTICALLY INDUCIBLE FAMILY PROTEIN"/>
    <property type="match status" value="1"/>
</dbReference>
<organism evidence="1 2">
    <name type="scientific">Starkeya nomas</name>
    <dbReference type="NCBI Taxonomy" id="2666134"/>
    <lineage>
        <taxon>Bacteria</taxon>
        <taxon>Pseudomonadati</taxon>
        <taxon>Pseudomonadota</taxon>
        <taxon>Alphaproteobacteria</taxon>
        <taxon>Hyphomicrobiales</taxon>
        <taxon>Xanthobacteraceae</taxon>
        <taxon>Starkeya</taxon>
    </lineage>
</organism>
<dbReference type="GO" id="GO:0006979">
    <property type="term" value="P:response to oxidative stress"/>
    <property type="evidence" value="ECO:0007669"/>
    <property type="project" value="InterPro"/>
</dbReference>
<dbReference type="PANTHER" id="PTHR42830">
    <property type="entry name" value="OSMOTICALLY INDUCIBLE FAMILY PROTEIN"/>
    <property type="match status" value="1"/>
</dbReference>
<dbReference type="InterPro" id="IPR003718">
    <property type="entry name" value="OsmC/Ohr_fam"/>
</dbReference>
<dbReference type="InterPro" id="IPR052707">
    <property type="entry name" value="OsmC_Ohr_Peroxiredoxin"/>
</dbReference>
<dbReference type="InterPro" id="IPR015946">
    <property type="entry name" value="KH_dom-like_a/b"/>
</dbReference>